<keyword evidence="8" id="KW-1185">Reference proteome</keyword>
<accession>A0A0D0H328</accession>
<dbReference type="SUPFAM" id="SSF103473">
    <property type="entry name" value="MFS general substrate transporter"/>
    <property type="match status" value="1"/>
</dbReference>
<dbReference type="GO" id="GO:0005886">
    <property type="term" value="C:plasma membrane"/>
    <property type="evidence" value="ECO:0007669"/>
    <property type="project" value="UniProtKB-SubCell"/>
</dbReference>
<keyword evidence="4 5" id="KW-0472">Membrane</keyword>
<feature type="transmembrane region" description="Helical" evidence="5">
    <location>
        <begin position="330"/>
        <end position="350"/>
    </location>
</feature>
<feature type="transmembrane region" description="Helical" evidence="5">
    <location>
        <begin position="433"/>
        <end position="451"/>
    </location>
</feature>
<gene>
    <name evidence="7" type="ORF">SD72_14835</name>
</gene>
<feature type="domain" description="Major facilitator superfamily (MFS) profile" evidence="6">
    <location>
        <begin position="7"/>
        <end position="457"/>
    </location>
</feature>
<evidence type="ECO:0000259" key="6">
    <source>
        <dbReference type="PROSITE" id="PS50850"/>
    </source>
</evidence>
<comment type="caution">
    <text evidence="7">The sequence shown here is derived from an EMBL/GenBank/DDBJ whole genome shotgun (WGS) entry which is preliminary data.</text>
</comment>
<evidence type="ECO:0000256" key="2">
    <source>
        <dbReference type="ARBA" id="ARBA00022692"/>
    </source>
</evidence>
<feature type="transmembrane region" description="Helical" evidence="5">
    <location>
        <begin position="389"/>
        <end position="413"/>
    </location>
</feature>
<feature type="transmembrane region" description="Helical" evidence="5">
    <location>
        <begin position="356"/>
        <end position="377"/>
    </location>
</feature>
<dbReference type="PROSITE" id="PS50850">
    <property type="entry name" value="MFS"/>
    <property type="match status" value="1"/>
</dbReference>
<dbReference type="GO" id="GO:0061513">
    <property type="term" value="F:glucose 6-phosphate:phosphate antiporter activity"/>
    <property type="evidence" value="ECO:0007669"/>
    <property type="project" value="TreeGrafter"/>
</dbReference>
<dbReference type="Proteomes" id="UP000032120">
    <property type="component" value="Unassembled WGS sequence"/>
</dbReference>
<keyword evidence="2 5" id="KW-0812">Transmembrane</keyword>
<feature type="transmembrane region" description="Helical" evidence="5">
    <location>
        <begin position="265"/>
        <end position="285"/>
    </location>
</feature>
<feature type="transmembrane region" description="Helical" evidence="5">
    <location>
        <begin position="77"/>
        <end position="97"/>
    </location>
</feature>
<dbReference type="InterPro" id="IPR036259">
    <property type="entry name" value="MFS_trans_sf"/>
</dbReference>
<dbReference type="PANTHER" id="PTHR43826">
    <property type="entry name" value="GLUCOSE-6-PHOSPHATE EXCHANGER SLC37A4"/>
    <property type="match status" value="1"/>
</dbReference>
<keyword evidence="3 5" id="KW-1133">Transmembrane helix</keyword>
<evidence type="ECO:0000256" key="1">
    <source>
        <dbReference type="ARBA" id="ARBA00004651"/>
    </source>
</evidence>
<name>A0A0D0H328_9MICO</name>
<organism evidence="7 8">
    <name type="scientific">Leucobacter komagatae</name>
    <dbReference type="NCBI Taxonomy" id="55969"/>
    <lineage>
        <taxon>Bacteria</taxon>
        <taxon>Bacillati</taxon>
        <taxon>Actinomycetota</taxon>
        <taxon>Actinomycetes</taxon>
        <taxon>Micrococcales</taxon>
        <taxon>Microbacteriaceae</taxon>
        <taxon>Leucobacter</taxon>
    </lineage>
</organism>
<feature type="transmembrane region" description="Helical" evidence="5">
    <location>
        <begin position="103"/>
        <end position="124"/>
    </location>
</feature>
<dbReference type="EMBL" id="JXSQ01000032">
    <property type="protein sequence ID" value="KIP51515.1"/>
    <property type="molecule type" value="Genomic_DNA"/>
</dbReference>
<dbReference type="Pfam" id="PF07690">
    <property type="entry name" value="MFS_1"/>
    <property type="match status" value="1"/>
</dbReference>
<dbReference type="PANTHER" id="PTHR43826:SF3">
    <property type="entry name" value="GLUCOSE-6-PHOSPHATE EXCHANGER SLC37A4"/>
    <property type="match status" value="1"/>
</dbReference>
<evidence type="ECO:0000256" key="5">
    <source>
        <dbReference type="SAM" id="Phobius"/>
    </source>
</evidence>
<dbReference type="AlphaFoldDB" id="A0A0D0H328"/>
<dbReference type="RefSeq" id="WP_042545251.1">
    <property type="nucleotide sequence ID" value="NZ_JXSQ01000032.1"/>
</dbReference>
<dbReference type="InterPro" id="IPR020846">
    <property type="entry name" value="MFS_dom"/>
</dbReference>
<evidence type="ECO:0000256" key="4">
    <source>
        <dbReference type="ARBA" id="ARBA00023136"/>
    </source>
</evidence>
<feature type="transmembrane region" description="Helical" evidence="5">
    <location>
        <begin position="136"/>
        <end position="158"/>
    </location>
</feature>
<feature type="transmembrane region" description="Helical" evidence="5">
    <location>
        <begin position="164"/>
        <end position="186"/>
    </location>
</feature>
<evidence type="ECO:0000313" key="8">
    <source>
        <dbReference type="Proteomes" id="UP000032120"/>
    </source>
</evidence>
<feature type="transmembrane region" description="Helical" evidence="5">
    <location>
        <begin position="45"/>
        <end position="70"/>
    </location>
</feature>
<dbReference type="OrthoDB" id="4332123at2"/>
<feature type="transmembrane region" description="Helical" evidence="5">
    <location>
        <begin position="297"/>
        <end position="318"/>
    </location>
</feature>
<proteinExistence type="predicted"/>
<comment type="subcellular location">
    <subcellularLocation>
        <location evidence="1">Cell membrane</location>
        <topology evidence="1">Multi-pass membrane protein</topology>
    </subcellularLocation>
</comment>
<dbReference type="GO" id="GO:0035435">
    <property type="term" value="P:phosphate ion transmembrane transport"/>
    <property type="evidence" value="ECO:0007669"/>
    <property type="project" value="TreeGrafter"/>
</dbReference>
<dbReference type="Gene3D" id="1.20.1250.20">
    <property type="entry name" value="MFS general substrate transporter like domains"/>
    <property type="match status" value="2"/>
</dbReference>
<reference evidence="7 8" key="1">
    <citation type="submission" date="2015-01" db="EMBL/GenBank/DDBJ databases">
        <title>Draft genome sequence of Leucobacter komagatae strain VKM ST2845.</title>
        <authorList>
            <person name="Karlyshev A.V."/>
            <person name="Kudryashova E.B."/>
        </authorList>
    </citation>
    <scope>NUCLEOTIDE SEQUENCE [LARGE SCALE GENOMIC DNA]</scope>
    <source>
        <strain evidence="7 8">VKM ST2845</strain>
    </source>
</reference>
<feature type="transmembrane region" description="Helical" evidence="5">
    <location>
        <begin position="7"/>
        <end position="25"/>
    </location>
</feature>
<evidence type="ECO:0000313" key="7">
    <source>
        <dbReference type="EMBL" id="KIP51515.1"/>
    </source>
</evidence>
<evidence type="ECO:0000256" key="3">
    <source>
        <dbReference type="ARBA" id="ARBA00022989"/>
    </source>
</evidence>
<protein>
    <submittedName>
        <fullName evidence="7">MFS transporter permease</fullName>
    </submittedName>
</protein>
<sequence length="468" mass="49635">MRSSKPLLPWVVWGTAVALYAIAIVNRSSFSSLGPAAQEHFGIDASTLAAFPVIQLLVYAVCQIPVGVLLDRYGSSVLILVGAVLMMAGQLFMATVGSVELAILARVLVGAGDACTFTAVIRMLPEWFKPRQLPTLGQVTGLIGQLGQLVSVVPLAFAVATLGWMGGFLGVVAVGFLVALVGFFVLRDAPGRPTVLERMTGHVGSATKRSAELAGGPVTSITMAPPETNLISVVSGKRPPKKKANGQESFGLRLRRLLSIPGVRLAYWVHFVTPFPLQIFVLLWGTPFLMGGLGLSAPAASSLLSLTVVSSMVLGVVLGPISSRFVERRVEVAIVATLLIMSTWVAVILWPGMPPTWLIITLIVILPIGGPTSMISFEIARSHTPRSFSGFGTGLVNTGGFTAALIAMMAVGIALDVQGAGSPDTYSLQAFKIAFAVQIPLWVIGLTGVFVERSRTRKWMQQHGRTLR</sequence>
<dbReference type="InterPro" id="IPR011701">
    <property type="entry name" value="MFS"/>
</dbReference>
<dbReference type="InterPro" id="IPR051337">
    <property type="entry name" value="OPA_Antiporter"/>
</dbReference>
<dbReference type="CDD" id="cd06174">
    <property type="entry name" value="MFS"/>
    <property type="match status" value="1"/>
</dbReference>